<dbReference type="OrthoDB" id="3058939at2759"/>
<dbReference type="SUPFAM" id="SSF52058">
    <property type="entry name" value="L domain-like"/>
    <property type="match status" value="1"/>
</dbReference>
<accession>A0A8H5GVW5</accession>
<keyword evidence="2" id="KW-1185">Reference proteome</keyword>
<proteinExistence type="predicted"/>
<gene>
    <name evidence="1" type="ORF">D9757_011480</name>
</gene>
<dbReference type="EMBL" id="JAACJN010000113">
    <property type="protein sequence ID" value="KAF5371927.1"/>
    <property type="molecule type" value="Genomic_DNA"/>
</dbReference>
<dbReference type="InterPro" id="IPR032675">
    <property type="entry name" value="LRR_dom_sf"/>
</dbReference>
<name>A0A8H5GVW5_9AGAR</name>
<organism evidence="1 2">
    <name type="scientific">Collybiopsis confluens</name>
    <dbReference type="NCBI Taxonomy" id="2823264"/>
    <lineage>
        <taxon>Eukaryota</taxon>
        <taxon>Fungi</taxon>
        <taxon>Dikarya</taxon>
        <taxon>Basidiomycota</taxon>
        <taxon>Agaricomycotina</taxon>
        <taxon>Agaricomycetes</taxon>
        <taxon>Agaricomycetidae</taxon>
        <taxon>Agaricales</taxon>
        <taxon>Marasmiineae</taxon>
        <taxon>Omphalotaceae</taxon>
        <taxon>Collybiopsis</taxon>
    </lineage>
</organism>
<sequence length="410" mass="47259">MIVDGQSHCEQYLSQCRSNTIPLSTLQVAQLKASIHSARAALEACGDDQTHSRHELARILEFQNSLLAPIRKIPPEILSYIFMFVATPIYCTRPNYYTSPKLQSLVFRLTWTCSWWRCHVVAEPALWSSFKIDCDVPFRSYTADQRAFVRECVARSGDHTSLHWNFRNVRNIRSWSYLLRHAKRLETLHCESWNLQMLHDELRRLFKRLHKKASEDSAEIFFPRLEHLSLAIPGVSDMQSLANIGPMDDLFAKCPSLHTLSINLLRETDPIDLSHLTDLRIGSYYMGRSFSALLSKCPMLQTFTVDRFVADPDLFSRSSSYIPPLMHHTNLTALKITWFDRHCVPGFWKCVRLPNLTFLRVSVKGFRTSGDGELQGLLRELREMVLTSQSMPSDTLESFLKELNVYGLDV</sequence>
<evidence type="ECO:0008006" key="3">
    <source>
        <dbReference type="Google" id="ProtNLM"/>
    </source>
</evidence>
<evidence type="ECO:0000313" key="2">
    <source>
        <dbReference type="Proteomes" id="UP000518752"/>
    </source>
</evidence>
<dbReference type="Proteomes" id="UP000518752">
    <property type="component" value="Unassembled WGS sequence"/>
</dbReference>
<protein>
    <recommendedName>
        <fullName evidence="3">F-box domain-containing protein</fullName>
    </recommendedName>
</protein>
<comment type="caution">
    <text evidence="1">The sequence shown here is derived from an EMBL/GenBank/DDBJ whole genome shotgun (WGS) entry which is preliminary data.</text>
</comment>
<reference evidence="1 2" key="1">
    <citation type="journal article" date="2020" name="ISME J.">
        <title>Uncovering the hidden diversity of litter-decomposition mechanisms in mushroom-forming fungi.</title>
        <authorList>
            <person name="Floudas D."/>
            <person name="Bentzer J."/>
            <person name="Ahren D."/>
            <person name="Johansson T."/>
            <person name="Persson P."/>
            <person name="Tunlid A."/>
        </authorList>
    </citation>
    <scope>NUCLEOTIDE SEQUENCE [LARGE SCALE GENOMIC DNA]</scope>
    <source>
        <strain evidence="1 2">CBS 406.79</strain>
    </source>
</reference>
<dbReference type="Gene3D" id="3.80.10.10">
    <property type="entry name" value="Ribonuclease Inhibitor"/>
    <property type="match status" value="1"/>
</dbReference>
<evidence type="ECO:0000313" key="1">
    <source>
        <dbReference type="EMBL" id="KAF5371927.1"/>
    </source>
</evidence>
<dbReference type="AlphaFoldDB" id="A0A8H5GVW5"/>